<feature type="signal peptide" evidence="6">
    <location>
        <begin position="1"/>
        <end position="24"/>
    </location>
</feature>
<sequence>MLRTLIRVAAVALAVGVVAAPAAAAPTPDPRPSIVGGTRAAQGELPWMVHLSMGCGGALYTPQLVLTAAHCVDRTGADTSITATYGVVDDQDPSAISVRSTYVHQAPGYNGTGKDWALIKLATPIANPHLLRLNTDPANDSGVFTIMGWGDTSDGGSSSRYQLKAQVPFVDDASCKAAGGNYSGLVAAEEICAAYPQGGVDTCQGDSGGPMTKQVNGEWLQIGVVSWGDGCAQAGKPGVYTQVSHFAADIWAAAEALGGGPTPGPTPTPTPTPTPNPNPTGCGVSVTGTAPVSIRDNRTVTSPATVAGCAGKPSATATVAVTIRHTWRGDLTLRVIAPDGSSVLLEDFDRVDSRHDVVKSYTVDLSGKTGNGTWKLSVRDSATQDTGTVDSWKLTL</sequence>
<gene>
    <name evidence="9" type="ORF">IW245_002086</name>
</gene>
<feature type="region of interest" description="Disordered" evidence="5">
    <location>
        <begin position="256"/>
        <end position="285"/>
    </location>
</feature>
<evidence type="ECO:0000256" key="4">
    <source>
        <dbReference type="RuleBase" id="RU363034"/>
    </source>
</evidence>
<dbReference type="PROSITE" id="PS00134">
    <property type="entry name" value="TRYPSIN_HIS"/>
    <property type="match status" value="1"/>
</dbReference>
<evidence type="ECO:0008006" key="11">
    <source>
        <dbReference type="Google" id="ProtNLM"/>
    </source>
</evidence>
<dbReference type="Gene3D" id="2.40.10.10">
    <property type="entry name" value="Trypsin-like serine proteases"/>
    <property type="match status" value="2"/>
</dbReference>
<feature type="chain" id="PRO_5035293676" description="Secreted trypsin-like serine protease" evidence="6">
    <location>
        <begin position="25"/>
        <end position="396"/>
    </location>
</feature>
<evidence type="ECO:0000313" key="9">
    <source>
        <dbReference type="EMBL" id="MBG6135892.1"/>
    </source>
</evidence>
<dbReference type="Pfam" id="PF01483">
    <property type="entry name" value="P_proprotein"/>
    <property type="match status" value="1"/>
</dbReference>
<proteinExistence type="predicted"/>
<evidence type="ECO:0000256" key="5">
    <source>
        <dbReference type="SAM" id="MobiDB-lite"/>
    </source>
</evidence>
<dbReference type="InterPro" id="IPR001314">
    <property type="entry name" value="Peptidase_S1A"/>
</dbReference>
<evidence type="ECO:0000259" key="8">
    <source>
        <dbReference type="PROSITE" id="PS51829"/>
    </source>
</evidence>
<evidence type="ECO:0000256" key="3">
    <source>
        <dbReference type="ARBA" id="ARBA00023157"/>
    </source>
</evidence>
<keyword evidence="2 4" id="KW-0378">Hydrolase</keyword>
<dbReference type="InterPro" id="IPR033116">
    <property type="entry name" value="TRYPSIN_SER"/>
</dbReference>
<dbReference type="PROSITE" id="PS51829">
    <property type="entry name" value="P_HOMO_B"/>
    <property type="match status" value="1"/>
</dbReference>
<dbReference type="PROSITE" id="PS00135">
    <property type="entry name" value="TRYPSIN_SER"/>
    <property type="match status" value="1"/>
</dbReference>
<dbReference type="SMART" id="SM00020">
    <property type="entry name" value="Tryp_SPc"/>
    <property type="match status" value="1"/>
</dbReference>
<dbReference type="PROSITE" id="PS50240">
    <property type="entry name" value="TRYPSIN_DOM"/>
    <property type="match status" value="1"/>
</dbReference>
<dbReference type="Pfam" id="PF00089">
    <property type="entry name" value="Trypsin"/>
    <property type="match status" value="1"/>
</dbReference>
<comment type="caution">
    <text evidence="9">The sequence shown here is derived from an EMBL/GenBank/DDBJ whole genome shotgun (WGS) entry which is preliminary data.</text>
</comment>
<dbReference type="SUPFAM" id="SSF49785">
    <property type="entry name" value="Galactose-binding domain-like"/>
    <property type="match status" value="1"/>
</dbReference>
<dbReference type="GO" id="GO:0006508">
    <property type="term" value="P:proteolysis"/>
    <property type="evidence" value="ECO:0007669"/>
    <property type="project" value="UniProtKB-KW"/>
</dbReference>
<evidence type="ECO:0000313" key="10">
    <source>
        <dbReference type="Proteomes" id="UP000622552"/>
    </source>
</evidence>
<dbReference type="Gene3D" id="2.60.120.260">
    <property type="entry name" value="Galactose-binding domain-like"/>
    <property type="match status" value="1"/>
</dbReference>
<dbReference type="PRINTS" id="PR00722">
    <property type="entry name" value="CHYMOTRYPSIN"/>
</dbReference>
<dbReference type="PANTHER" id="PTHR24252">
    <property type="entry name" value="ACROSIN-RELATED"/>
    <property type="match status" value="1"/>
</dbReference>
<dbReference type="RefSeq" id="WP_197002948.1">
    <property type="nucleotide sequence ID" value="NZ_BONS01000001.1"/>
</dbReference>
<name>A0A8J7GFY4_9ACTN</name>
<protein>
    <recommendedName>
        <fullName evidence="11">Secreted trypsin-like serine protease</fullName>
    </recommendedName>
</protein>
<evidence type="ECO:0000256" key="1">
    <source>
        <dbReference type="ARBA" id="ARBA00022670"/>
    </source>
</evidence>
<dbReference type="Proteomes" id="UP000622552">
    <property type="component" value="Unassembled WGS sequence"/>
</dbReference>
<dbReference type="AlphaFoldDB" id="A0A8J7GFY4"/>
<dbReference type="InterPro" id="IPR009003">
    <property type="entry name" value="Peptidase_S1_PA"/>
</dbReference>
<dbReference type="SUPFAM" id="SSF50494">
    <property type="entry name" value="Trypsin-like serine proteases"/>
    <property type="match status" value="1"/>
</dbReference>
<keyword evidence="6" id="KW-0732">Signal</keyword>
<dbReference type="InterPro" id="IPR001254">
    <property type="entry name" value="Trypsin_dom"/>
</dbReference>
<keyword evidence="1 4" id="KW-0645">Protease</keyword>
<evidence type="ECO:0000256" key="2">
    <source>
        <dbReference type="ARBA" id="ARBA00022801"/>
    </source>
</evidence>
<evidence type="ECO:0000256" key="6">
    <source>
        <dbReference type="SAM" id="SignalP"/>
    </source>
</evidence>
<dbReference type="EMBL" id="JADOUF010000001">
    <property type="protein sequence ID" value="MBG6135892.1"/>
    <property type="molecule type" value="Genomic_DNA"/>
</dbReference>
<dbReference type="InterPro" id="IPR018114">
    <property type="entry name" value="TRYPSIN_HIS"/>
</dbReference>
<dbReference type="PANTHER" id="PTHR24252:SF7">
    <property type="entry name" value="HYALIN"/>
    <property type="match status" value="1"/>
</dbReference>
<dbReference type="InterPro" id="IPR002884">
    <property type="entry name" value="P_dom"/>
</dbReference>
<accession>A0A8J7GFY4</accession>
<organism evidence="9 10">
    <name type="scientific">Longispora fulva</name>
    <dbReference type="NCBI Taxonomy" id="619741"/>
    <lineage>
        <taxon>Bacteria</taxon>
        <taxon>Bacillati</taxon>
        <taxon>Actinomycetota</taxon>
        <taxon>Actinomycetes</taxon>
        <taxon>Micromonosporales</taxon>
        <taxon>Micromonosporaceae</taxon>
        <taxon>Longispora</taxon>
    </lineage>
</organism>
<keyword evidence="4" id="KW-0720">Serine protease</keyword>
<feature type="compositionally biased region" description="Pro residues" evidence="5">
    <location>
        <begin position="262"/>
        <end position="278"/>
    </location>
</feature>
<dbReference type="InterPro" id="IPR008979">
    <property type="entry name" value="Galactose-bd-like_sf"/>
</dbReference>
<dbReference type="GO" id="GO:0004252">
    <property type="term" value="F:serine-type endopeptidase activity"/>
    <property type="evidence" value="ECO:0007669"/>
    <property type="project" value="InterPro"/>
</dbReference>
<feature type="domain" description="Peptidase S1" evidence="7">
    <location>
        <begin position="34"/>
        <end position="257"/>
    </location>
</feature>
<dbReference type="FunFam" id="2.40.10.10:FF:000002">
    <property type="entry name" value="Transmembrane protease serine"/>
    <property type="match status" value="1"/>
</dbReference>
<evidence type="ECO:0000259" key="7">
    <source>
        <dbReference type="PROSITE" id="PS50240"/>
    </source>
</evidence>
<feature type="domain" description="P/Homo B" evidence="8">
    <location>
        <begin position="275"/>
        <end position="396"/>
    </location>
</feature>
<dbReference type="InterPro" id="IPR043504">
    <property type="entry name" value="Peptidase_S1_PA_chymotrypsin"/>
</dbReference>
<keyword evidence="10" id="KW-1185">Reference proteome</keyword>
<reference evidence="9" key="1">
    <citation type="submission" date="2020-11" db="EMBL/GenBank/DDBJ databases">
        <title>Sequencing the genomes of 1000 actinobacteria strains.</title>
        <authorList>
            <person name="Klenk H.-P."/>
        </authorList>
    </citation>
    <scope>NUCLEOTIDE SEQUENCE</scope>
    <source>
        <strain evidence="9">DSM 45356</strain>
    </source>
</reference>
<dbReference type="CDD" id="cd00190">
    <property type="entry name" value="Tryp_SPc"/>
    <property type="match status" value="1"/>
</dbReference>
<keyword evidence="3" id="KW-1015">Disulfide bond</keyword>